<feature type="modified residue" description="Pyruvic acid (Ser)" evidence="9 12">
    <location>
        <position position="25"/>
    </location>
</feature>
<comment type="subcellular location">
    <subcellularLocation>
        <location evidence="9">Cytoplasm</location>
    </subcellularLocation>
</comment>
<dbReference type="PANTHER" id="PTHR21012">
    <property type="entry name" value="ASPARTATE 1-DECARBOXYLASE"/>
    <property type="match status" value="1"/>
</dbReference>
<dbReference type="PIRSF" id="PIRSF006246">
    <property type="entry name" value="Asp_decarbox"/>
    <property type="match status" value="1"/>
</dbReference>
<keyword evidence="7 9" id="KW-0704">Schiff base</keyword>
<keyword evidence="3 9" id="KW-0210">Decarboxylase</keyword>
<dbReference type="GO" id="GO:0004068">
    <property type="term" value="F:aspartate 1-decarboxylase activity"/>
    <property type="evidence" value="ECO:0007669"/>
    <property type="project" value="UniProtKB-UniRule"/>
</dbReference>
<dbReference type="PANTHER" id="PTHR21012:SF0">
    <property type="entry name" value="ASPARTATE 1-DECARBOXYLASE"/>
    <property type="match status" value="1"/>
</dbReference>
<protein>
    <recommendedName>
        <fullName evidence="9">Aspartate 1-decarboxylase</fullName>
        <ecNumber evidence="9">4.1.1.11</ecNumber>
    </recommendedName>
    <alternativeName>
        <fullName evidence="9">Aspartate alpha-decarboxylase</fullName>
    </alternativeName>
    <component>
        <recommendedName>
            <fullName evidence="9">Aspartate 1-decarboxylase beta chain</fullName>
        </recommendedName>
    </component>
    <component>
        <recommendedName>
            <fullName evidence="9">Aspartate 1-decarboxylase alpha chain</fullName>
        </recommendedName>
    </component>
</protein>
<dbReference type="EC" id="4.1.1.11" evidence="9"/>
<dbReference type="InterPro" id="IPR009010">
    <property type="entry name" value="Asp_de-COase-like_dom_sf"/>
</dbReference>
<evidence type="ECO:0000313" key="14">
    <source>
        <dbReference type="EMBL" id="BCJ93025.1"/>
    </source>
</evidence>
<feature type="active site" description="Proton donor" evidence="9 10">
    <location>
        <position position="58"/>
    </location>
</feature>
<reference evidence="14 15" key="1">
    <citation type="journal article" date="2016" name="Int. J. Syst. Evol. Microbiol.">
        <title>Descriptions of Anaerotaenia torta gen. nov., sp. nov. and Anaerocolumna cellulosilytica gen. nov., sp. nov. isolated from a methanogenic reactor of cattle waste.</title>
        <authorList>
            <person name="Uek A."/>
            <person name="Ohtaki Y."/>
            <person name="Kaku N."/>
            <person name="Ueki K."/>
        </authorList>
    </citation>
    <scope>NUCLEOTIDE SEQUENCE [LARGE SCALE GENOMIC DNA]</scope>
    <source>
        <strain evidence="14 15">SN021</strain>
    </source>
</reference>
<comment type="similarity">
    <text evidence="9">Belongs to the PanD family.</text>
</comment>
<keyword evidence="8 9" id="KW-0670">Pyruvate</keyword>
<evidence type="ECO:0000256" key="11">
    <source>
        <dbReference type="PIRSR" id="PIRSR006246-2"/>
    </source>
</evidence>
<evidence type="ECO:0000256" key="4">
    <source>
        <dbReference type="ARBA" id="ARBA00022813"/>
    </source>
</evidence>
<evidence type="ECO:0000313" key="15">
    <source>
        <dbReference type="Proteomes" id="UP000515561"/>
    </source>
</evidence>
<dbReference type="Gene3D" id="2.40.40.20">
    <property type="match status" value="1"/>
</dbReference>
<dbReference type="GO" id="GO:0015940">
    <property type="term" value="P:pantothenate biosynthetic process"/>
    <property type="evidence" value="ECO:0007669"/>
    <property type="project" value="UniProtKB-UniRule"/>
</dbReference>
<keyword evidence="15" id="KW-1185">Reference proteome</keyword>
<evidence type="ECO:0000256" key="10">
    <source>
        <dbReference type="PIRSR" id="PIRSR006246-1"/>
    </source>
</evidence>
<dbReference type="SUPFAM" id="SSF50692">
    <property type="entry name" value="ADC-like"/>
    <property type="match status" value="1"/>
</dbReference>
<evidence type="ECO:0000256" key="13">
    <source>
        <dbReference type="PIRSR" id="PIRSR006246-5"/>
    </source>
</evidence>
<feature type="chain" id="PRO_5028544991" description="Aspartate 1-decarboxylase beta chain" evidence="9 13">
    <location>
        <begin position="1"/>
        <end position="24"/>
    </location>
</feature>
<keyword evidence="4 9" id="KW-0068">Autocatalytic cleavage</keyword>
<feature type="binding site" evidence="9 11">
    <location>
        <begin position="73"/>
        <end position="75"/>
    </location>
    <ligand>
        <name>substrate</name>
    </ligand>
</feature>
<dbReference type="Pfam" id="PF02261">
    <property type="entry name" value="Asp_decarbox"/>
    <property type="match status" value="1"/>
</dbReference>
<comment type="PTM">
    <text evidence="9 12">Is synthesized initially as an inactive proenzyme, which is activated by self-cleavage at a specific serine bond to produce a beta-subunit with a hydroxyl group at its C-terminus and an alpha-subunit with a pyruvoyl group at its N-terminus.</text>
</comment>
<evidence type="ECO:0000256" key="8">
    <source>
        <dbReference type="ARBA" id="ARBA00023317"/>
    </source>
</evidence>
<gene>
    <name evidence="14" type="primary">panD_1</name>
    <name evidence="9" type="synonym">panD</name>
    <name evidence="14" type="ORF">acsn021_05940</name>
</gene>
<comment type="function">
    <text evidence="9">Catalyzes the pyruvoyl-dependent decarboxylation of aspartate to produce beta-alanine.</text>
</comment>
<dbReference type="NCBIfam" id="TIGR00223">
    <property type="entry name" value="panD"/>
    <property type="match status" value="1"/>
</dbReference>
<proteinExistence type="inferred from homology"/>
<feature type="binding site" evidence="9 11">
    <location>
        <position position="57"/>
    </location>
    <ligand>
        <name>substrate</name>
    </ligand>
</feature>
<dbReference type="KEGG" id="acel:acsn021_05940"/>
<dbReference type="EMBL" id="AP023367">
    <property type="protein sequence ID" value="BCJ93025.1"/>
    <property type="molecule type" value="Genomic_DNA"/>
</dbReference>
<dbReference type="AlphaFoldDB" id="A0A6S6R084"/>
<organism evidence="14 15">
    <name type="scientific">Anaerocolumna cellulosilytica</name>
    <dbReference type="NCBI Taxonomy" id="433286"/>
    <lineage>
        <taxon>Bacteria</taxon>
        <taxon>Bacillati</taxon>
        <taxon>Bacillota</taxon>
        <taxon>Clostridia</taxon>
        <taxon>Lachnospirales</taxon>
        <taxon>Lachnospiraceae</taxon>
        <taxon>Anaerocolumna</taxon>
    </lineage>
</organism>
<evidence type="ECO:0000256" key="1">
    <source>
        <dbReference type="ARBA" id="ARBA00022490"/>
    </source>
</evidence>
<dbReference type="UniPathway" id="UPA00028">
    <property type="reaction ID" value="UER00002"/>
</dbReference>
<evidence type="ECO:0000256" key="7">
    <source>
        <dbReference type="ARBA" id="ARBA00023270"/>
    </source>
</evidence>
<comment type="pathway">
    <text evidence="9">Cofactor biosynthesis; (R)-pantothenate biosynthesis; beta-alanine from L-aspartate: step 1/1.</text>
</comment>
<evidence type="ECO:0000256" key="3">
    <source>
        <dbReference type="ARBA" id="ARBA00022793"/>
    </source>
</evidence>
<comment type="cofactor">
    <cofactor evidence="9 10">
        <name>pyruvate</name>
        <dbReference type="ChEBI" id="CHEBI:15361"/>
    </cofactor>
    <text evidence="9 10">Binds 1 pyruvoyl group covalently per subunit.</text>
</comment>
<dbReference type="HAMAP" id="MF_00446">
    <property type="entry name" value="PanD"/>
    <property type="match status" value="1"/>
</dbReference>
<evidence type="ECO:0000256" key="6">
    <source>
        <dbReference type="ARBA" id="ARBA00023239"/>
    </source>
</evidence>
<evidence type="ECO:0000256" key="2">
    <source>
        <dbReference type="ARBA" id="ARBA00022655"/>
    </source>
</evidence>
<keyword evidence="2 9" id="KW-0566">Pantothenate biosynthesis</keyword>
<accession>A0A6S6R084</accession>
<evidence type="ECO:0000256" key="5">
    <source>
        <dbReference type="ARBA" id="ARBA00023145"/>
    </source>
</evidence>
<dbReference type="RefSeq" id="WP_184095401.1">
    <property type="nucleotide sequence ID" value="NZ_AP023367.1"/>
</dbReference>
<feature type="active site" description="Schiff-base intermediate with substrate; via pyruvic acid" evidence="9 10">
    <location>
        <position position="25"/>
    </location>
</feature>
<evidence type="ECO:0000256" key="9">
    <source>
        <dbReference type="HAMAP-Rule" id="MF_00446"/>
    </source>
</evidence>
<dbReference type="InterPro" id="IPR003190">
    <property type="entry name" value="Asp_decarbox"/>
</dbReference>
<dbReference type="GO" id="GO:0006523">
    <property type="term" value="P:alanine biosynthetic process"/>
    <property type="evidence" value="ECO:0007669"/>
    <property type="project" value="InterPro"/>
</dbReference>
<name>A0A6S6R084_9FIRM</name>
<keyword evidence="1 9" id="KW-0963">Cytoplasm</keyword>
<sequence length="127" mass="13750">MLVTMMKSKIHKATVTEANLGYMGSITIDQDLMDAAGILIGEKVQIVNNYNGARFETYTISGEPGSGILCLNGAAARLVQPGDEVIIIAYGMMEEEEAKSFHGSVVFVDKSNQITQRIDREIPGVLV</sequence>
<comment type="catalytic activity">
    <reaction evidence="9">
        <text>L-aspartate + H(+) = beta-alanine + CO2</text>
        <dbReference type="Rhea" id="RHEA:19497"/>
        <dbReference type="ChEBI" id="CHEBI:15378"/>
        <dbReference type="ChEBI" id="CHEBI:16526"/>
        <dbReference type="ChEBI" id="CHEBI:29991"/>
        <dbReference type="ChEBI" id="CHEBI:57966"/>
        <dbReference type="EC" id="4.1.1.11"/>
    </reaction>
</comment>
<dbReference type="GO" id="GO:0005829">
    <property type="term" value="C:cytosol"/>
    <property type="evidence" value="ECO:0007669"/>
    <property type="project" value="TreeGrafter"/>
</dbReference>
<feature type="chain" id="PRO_5028544992" description="Aspartate 1-decarboxylase alpha chain" evidence="9 13">
    <location>
        <begin position="25"/>
        <end position="127"/>
    </location>
</feature>
<keyword evidence="5 9" id="KW-0865">Zymogen</keyword>
<dbReference type="Proteomes" id="UP000515561">
    <property type="component" value="Chromosome"/>
</dbReference>
<keyword evidence="6 9" id="KW-0456">Lyase</keyword>
<dbReference type="CDD" id="cd06919">
    <property type="entry name" value="Asp_decarbox"/>
    <property type="match status" value="1"/>
</dbReference>
<comment type="subunit">
    <text evidence="9">Heterooctamer of four alpha and four beta subunits.</text>
</comment>
<evidence type="ECO:0000256" key="12">
    <source>
        <dbReference type="PIRSR" id="PIRSR006246-3"/>
    </source>
</evidence>